<organism evidence="7 8">
    <name type="scientific">Pseudophaeobacter arcticus</name>
    <dbReference type="NCBI Taxonomy" id="385492"/>
    <lineage>
        <taxon>Bacteria</taxon>
        <taxon>Pseudomonadati</taxon>
        <taxon>Pseudomonadota</taxon>
        <taxon>Alphaproteobacteria</taxon>
        <taxon>Rhodobacterales</taxon>
        <taxon>Paracoccaceae</taxon>
        <taxon>Pseudophaeobacter</taxon>
    </lineage>
</organism>
<dbReference type="InterPro" id="IPR028081">
    <property type="entry name" value="Leu-bd"/>
</dbReference>
<comment type="similarity">
    <text evidence="1">Belongs to the leucine-binding protein family.</text>
</comment>
<protein>
    <submittedName>
        <fullName evidence="7">Branched-chain amino acid ABC transporter substrate-binding protein</fullName>
    </submittedName>
</protein>
<dbReference type="EMBL" id="BAABWU010000006">
    <property type="protein sequence ID" value="GAA6196509.1"/>
    <property type="molecule type" value="Genomic_DNA"/>
</dbReference>
<dbReference type="InterPro" id="IPR000709">
    <property type="entry name" value="Leu_Ile_Val-bd"/>
</dbReference>
<dbReference type="Gene3D" id="3.40.50.2300">
    <property type="match status" value="2"/>
</dbReference>
<evidence type="ECO:0000256" key="2">
    <source>
        <dbReference type="ARBA" id="ARBA00022448"/>
    </source>
</evidence>
<dbReference type="PRINTS" id="PR00337">
    <property type="entry name" value="LEUILEVALBP"/>
</dbReference>
<dbReference type="PANTHER" id="PTHR30483:SF6">
    <property type="entry name" value="PERIPLASMIC BINDING PROTEIN OF ABC TRANSPORTER FOR NATURAL AMINO ACIDS"/>
    <property type="match status" value="1"/>
</dbReference>
<dbReference type="InterPro" id="IPR051010">
    <property type="entry name" value="BCAA_transport"/>
</dbReference>
<reference evidence="7 8" key="1">
    <citation type="submission" date="2024-04" db="EMBL/GenBank/DDBJ databases">
        <title>Draft genome sequence of Pseudophaeobacter arcticus NBRC 116598.</title>
        <authorList>
            <person name="Miyakawa T."/>
            <person name="Kusuya Y."/>
            <person name="Miura T."/>
        </authorList>
    </citation>
    <scope>NUCLEOTIDE SEQUENCE [LARGE SCALE GENOMIC DNA]</scope>
    <source>
        <strain evidence="7 8">SU-CL00105</strain>
    </source>
</reference>
<feature type="domain" description="Leucine-binding protein" evidence="6">
    <location>
        <begin position="34"/>
        <end position="380"/>
    </location>
</feature>
<dbReference type="Pfam" id="PF13458">
    <property type="entry name" value="Peripla_BP_6"/>
    <property type="match status" value="1"/>
</dbReference>
<dbReference type="CDD" id="cd06329">
    <property type="entry name" value="PBP1_SBP-like"/>
    <property type="match status" value="1"/>
</dbReference>
<keyword evidence="8" id="KW-1185">Reference proteome</keyword>
<feature type="signal peptide" evidence="5">
    <location>
        <begin position="1"/>
        <end position="31"/>
    </location>
</feature>
<evidence type="ECO:0000256" key="4">
    <source>
        <dbReference type="ARBA" id="ARBA00022970"/>
    </source>
</evidence>
<feature type="chain" id="PRO_5046966484" evidence="5">
    <location>
        <begin position="32"/>
        <end position="421"/>
    </location>
</feature>
<name>A0ABQ0AKY6_9RHOB</name>
<evidence type="ECO:0000313" key="7">
    <source>
        <dbReference type="EMBL" id="GAA6196509.1"/>
    </source>
</evidence>
<accession>A0ABQ0AKY6</accession>
<keyword evidence="3 5" id="KW-0732">Signal</keyword>
<evidence type="ECO:0000259" key="6">
    <source>
        <dbReference type="Pfam" id="PF13458"/>
    </source>
</evidence>
<evidence type="ECO:0000256" key="3">
    <source>
        <dbReference type="ARBA" id="ARBA00022729"/>
    </source>
</evidence>
<comment type="caution">
    <text evidence="7">The sequence shown here is derived from an EMBL/GenBank/DDBJ whole genome shotgun (WGS) entry which is preliminary data.</text>
</comment>
<keyword evidence="2" id="KW-0813">Transport</keyword>
<dbReference type="InterPro" id="IPR028082">
    <property type="entry name" value="Peripla_BP_I"/>
</dbReference>
<evidence type="ECO:0000313" key="8">
    <source>
        <dbReference type="Proteomes" id="UP001441944"/>
    </source>
</evidence>
<proteinExistence type="inferred from homology"/>
<keyword evidence="4" id="KW-0029">Amino-acid transport</keyword>
<dbReference type="PANTHER" id="PTHR30483">
    <property type="entry name" value="LEUCINE-SPECIFIC-BINDING PROTEIN"/>
    <property type="match status" value="1"/>
</dbReference>
<sequence length="421" mass="45701">MVFWEENMKKMVKLGVVSTLSLVVGASAAFAENVKIAFIDPLSGPFASTGTNGLHQFEFAAQHMVNDQGGVLGGTNFEIVAFDNKISPKESLIQLQVAIDQGIRYIVQGNSSGVANALTEAIAKHNRRNPDSRVLFLNYAAVDPALTNDKCNFWHFRFDANADIKMDALTDVMSADESLKNVYIIGQDYSFGKAVAAAAVANLTEKRPDVEIVGNELHPIGKVKDFTPYSRKIIASEADAVITGNWGADMLGLGKSLIENGYDGPIYTYYAAGSGITAAFGETAKGRIRLISQGNINPIGSEEARETYNAFKEKYPDGNIDQSRIFNVIGMLSTAIEAAGTADDVVAVANQLEGMEYDSMWGTKLFMRPQDHQVIQNLNVGVHTNDNVEFDYDNSGFGIVTESTVEMASMDSPTTCKMKRP</sequence>
<gene>
    <name evidence="7" type="ORF">NBRC116598_19530</name>
</gene>
<dbReference type="Proteomes" id="UP001441944">
    <property type="component" value="Unassembled WGS sequence"/>
</dbReference>
<evidence type="ECO:0000256" key="1">
    <source>
        <dbReference type="ARBA" id="ARBA00010062"/>
    </source>
</evidence>
<evidence type="ECO:0000256" key="5">
    <source>
        <dbReference type="SAM" id="SignalP"/>
    </source>
</evidence>
<dbReference type="SUPFAM" id="SSF53822">
    <property type="entry name" value="Periplasmic binding protein-like I"/>
    <property type="match status" value="1"/>
</dbReference>